<evidence type="ECO:0000313" key="3">
    <source>
        <dbReference type="EMBL" id="MBU3874221.1"/>
    </source>
</evidence>
<dbReference type="Gene3D" id="3.30.565.10">
    <property type="entry name" value="Histidine kinase-like ATPase, C-terminal domain"/>
    <property type="match status" value="1"/>
</dbReference>
<dbReference type="Proteomes" id="UP000723714">
    <property type="component" value="Unassembled WGS sequence"/>
</dbReference>
<keyword evidence="4" id="KW-1185">Reference proteome</keyword>
<feature type="signal peptide" evidence="1">
    <location>
        <begin position="1"/>
        <end position="20"/>
    </location>
</feature>
<keyword evidence="3" id="KW-0808">Transferase</keyword>
<accession>A0ABS6CYJ1</accession>
<dbReference type="EMBL" id="JABACJ020000001">
    <property type="protein sequence ID" value="MBU3874221.1"/>
    <property type="molecule type" value="Genomic_DNA"/>
</dbReference>
<dbReference type="Pfam" id="PF06580">
    <property type="entry name" value="His_kinase"/>
    <property type="match status" value="1"/>
</dbReference>
<dbReference type="PANTHER" id="PTHR34220">
    <property type="entry name" value="SENSOR HISTIDINE KINASE YPDA"/>
    <property type="match status" value="1"/>
</dbReference>
<proteinExistence type="predicted"/>
<gene>
    <name evidence="3" type="ORF">HGO97_000110</name>
</gene>
<keyword evidence="3" id="KW-0418">Kinase</keyword>
<dbReference type="InterPro" id="IPR036890">
    <property type="entry name" value="HATPase_C_sf"/>
</dbReference>
<evidence type="ECO:0000256" key="1">
    <source>
        <dbReference type="SAM" id="SignalP"/>
    </source>
</evidence>
<sequence length="555" mass="62985">MYLILTAALLISIFSAILDASSTLSNEKKNMYESLKQAQININKHTQMIEDYLTLTHADSELQGRIKELNKHPSTMLLTKINETLFSVDLFKKNLDSMQIFAYEPDSFLPAFSSTSRYNNALFSAGSVSSFEWFQNTLKANGKTYWFVDTKTFPKPTLCAARILYDINNTTRQLGVIKANVTIEKLIRHLGSISFGDKGYALIEADGLLLHPYTEVPVIITESLPDHKEHLANSHLVVEFPIITEGWHVAGVISSFELYKNTLQNLLPITLVFAFALLLAALLSRKSSRKISLPVHSLCQQMQKMEPASGHGVHNCIEVNQLYDTYNGMLVKNEELIKSREETLLKFKQAEMAALQSQMNPHFIYNTLESISALIATKDNEHAALMITGLGKFLRSSLNNGNNYITLEKEIEQVSSYVEIQKLRYANQIELRLNLPSPLPDYRIIKLILQPLVENSIVHGFKDLDYLGLITITVKETNEQLYLSVADNGWGSDIEMLNYLVRRRTLYKEDNVNFYCIQNVYQRLENCYGEHADLTYEENDDGGVTAVIRIDKSVL</sequence>
<protein>
    <submittedName>
        <fullName evidence="3">Histidine kinase</fullName>
    </submittedName>
</protein>
<dbReference type="SUPFAM" id="SSF55874">
    <property type="entry name" value="ATPase domain of HSP90 chaperone/DNA topoisomerase II/histidine kinase"/>
    <property type="match status" value="1"/>
</dbReference>
<organism evidence="3 4">
    <name type="scientific">Faecalicatena faecalis</name>
    <dbReference type="NCBI Taxonomy" id="2726362"/>
    <lineage>
        <taxon>Bacteria</taxon>
        <taxon>Bacillati</taxon>
        <taxon>Bacillota</taxon>
        <taxon>Clostridia</taxon>
        <taxon>Lachnospirales</taxon>
        <taxon>Lachnospiraceae</taxon>
        <taxon>Faecalicatena</taxon>
    </lineage>
</organism>
<reference evidence="3 4" key="1">
    <citation type="submission" date="2021-06" db="EMBL/GenBank/DDBJ databases">
        <title>Faecalicatena sp. nov. isolated from porcine feces.</title>
        <authorList>
            <person name="Oh B.S."/>
            <person name="Lee J.H."/>
        </authorList>
    </citation>
    <scope>NUCLEOTIDE SEQUENCE [LARGE SCALE GENOMIC DNA]</scope>
    <source>
        <strain evidence="3 4">AGMB00832</strain>
    </source>
</reference>
<feature type="chain" id="PRO_5046622252" evidence="1">
    <location>
        <begin position="21"/>
        <end position="555"/>
    </location>
</feature>
<keyword evidence="1" id="KW-0732">Signal</keyword>
<dbReference type="PANTHER" id="PTHR34220:SF9">
    <property type="entry name" value="SIGNAL TRANSDUCTION HISTIDINE KINASE INTERNAL REGION DOMAIN-CONTAINING PROTEIN"/>
    <property type="match status" value="1"/>
</dbReference>
<name>A0ABS6CYJ1_9FIRM</name>
<dbReference type="InterPro" id="IPR010559">
    <property type="entry name" value="Sig_transdc_His_kin_internal"/>
</dbReference>
<dbReference type="InterPro" id="IPR050640">
    <property type="entry name" value="Bact_2-comp_sensor_kinase"/>
</dbReference>
<evidence type="ECO:0000259" key="2">
    <source>
        <dbReference type="Pfam" id="PF06580"/>
    </source>
</evidence>
<dbReference type="GO" id="GO:0016301">
    <property type="term" value="F:kinase activity"/>
    <property type="evidence" value="ECO:0007669"/>
    <property type="project" value="UniProtKB-KW"/>
</dbReference>
<feature type="domain" description="Signal transduction histidine kinase internal region" evidence="2">
    <location>
        <begin position="350"/>
        <end position="428"/>
    </location>
</feature>
<evidence type="ECO:0000313" key="4">
    <source>
        <dbReference type="Proteomes" id="UP000723714"/>
    </source>
</evidence>
<comment type="caution">
    <text evidence="3">The sequence shown here is derived from an EMBL/GenBank/DDBJ whole genome shotgun (WGS) entry which is preliminary data.</text>
</comment>